<proteinExistence type="inferred from homology"/>
<reference evidence="3 4" key="1">
    <citation type="submission" date="2018-12" db="EMBL/GenBank/DDBJ databases">
        <authorList>
            <person name="Tiukova I."/>
            <person name="Dainat J."/>
        </authorList>
    </citation>
    <scope>NUCLEOTIDE SEQUENCE [LARGE SCALE GENOMIC DNA]</scope>
</reference>
<dbReference type="PROSITE" id="PS51329">
    <property type="entry name" value="C_CAP_COFACTOR_C"/>
    <property type="match status" value="1"/>
</dbReference>
<evidence type="ECO:0000313" key="4">
    <source>
        <dbReference type="Proteomes" id="UP000290900"/>
    </source>
</evidence>
<dbReference type="AlphaFoldDB" id="A0A448YFP9"/>
<accession>A0A448YFP9</accession>
<dbReference type="EMBL" id="CAACVR010000001">
    <property type="protein sequence ID" value="VEU19731.1"/>
    <property type="molecule type" value="Genomic_DNA"/>
</dbReference>
<protein>
    <submittedName>
        <fullName evidence="3">DEKNAAC100325</fullName>
    </submittedName>
</protein>
<dbReference type="GO" id="GO:0007023">
    <property type="term" value="P:post-chaperonin tubulin folding pathway"/>
    <property type="evidence" value="ECO:0007669"/>
    <property type="project" value="InterPro"/>
</dbReference>
<evidence type="ECO:0000313" key="3">
    <source>
        <dbReference type="EMBL" id="VEU19731.1"/>
    </source>
</evidence>
<dbReference type="PANTHER" id="PTHR15139">
    <property type="entry name" value="TUBULIN FOLDING COFACTOR C"/>
    <property type="match status" value="1"/>
</dbReference>
<sequence length="297" mass="33378">MNSLKGISDDFRSQYYDISVQIQDADCKENLKPSLVEINNLKNWVSDRVKLSQIPQFDLKEYSQAIKDLVLQYDTKKGRFMERKFKFKHTPHSDLAESRGVLGRGGAGGGDAEVANSLSKQTYGNLSAEYVRIEEGSGNIYLKGLSNCTVYIPESRPVSSVTLEDCTDTIFKVHSDTFIFISNLVRCIVRGSCQQLRVHDSHHDILGISIQNELNRFIIENCGQLQVIDYHEGVTVDDFSCPNQEIEAGQRHSPNYQLVDVASWHFGKALAGYCRGLEGGIDYSPEVNLEMLKKANL</sequence>
<dbReference type="InterPro" id="IPR012945">
    <property type="entry name" value="Tubulin-bd_cofactor_C_dom"/>
</dbReference>
<name>A0A448YFP9_BRENA</name>
<evidence type="ECO:0000259" key="2">
    <source>
        <dbReference type="PROSITE" id="PS51329"/>
    </source>
</evidence>
<comment type="similarity">
    <text evidence="1">Belongs to the TBCC family.</text>
</comment>
<dbReference type="InterPro" id="IPR017901">
    <property type="entry name" value="C-CAP_CF_C-like"/>
</dbReference>
<dbReference type="InterPro" id="IPR016098">
    <property type="entry name" value="CAP/MinC_C"/>
</dbReference>
<dbReference type="GO" id="GO:0005737">
    <property type="term" value="C:cytoplasm"/>
    <property type="evidence" value="ECO:0007669"/>
    <property type="project" value="TreeGrafter"/>
</dbReference>
<dbReference type="GO" id="GO:0007021">
    <property type="term" value="P:tubulin complex assembly"/>
    <property type="evidence" value="ECO:0007669"/>
    <property type="project" value="TreeGrafter"/>
</dbReference>
<keyword evidence="4" id="KW-1185">Reference proteome</keyword>
<dbReference type="Pfam" id="PF07986">
    <property type="entry name" value="TBCC"/>
    <property type="match status" value="1"/>
</dbReference>
<dbReference type="InParanoid" id="A0A448YFP9"/>
<dbReference type="PANTHER" id="PTHR15139:SF0">
    <property type="entry name" value="TUBULIN-SPECIFIC CHAPERONE C"/>
    <property type="match status" value="1"/>
</dbReference>
<dbReference type="Gene3D" id="2.160.20.70">
    <property type="match status" value="1"/>
</dbReference>
<gene>
    <name evidence="3" type="ORF">BRENAR_LOCUS467</name>
</gene>
<organism evidence="3 4">
    <name type="scientific">Brettanomyces naardenensis</name>
    <name type="common">Yeast</name>
    <dbReference type="NCBI Taxonomy" id="13370"/>
    <lineage>
        <taxon>Eukaryota</taxon>
        <taxon>Fungi</taxon>
        <taxon>Dikarya</taxon>
        <taxon>Ascomycota</taxon>
        <taxon>Saccharomycotina</taxon>
        <taxon>Pichiomycetes</taxon>
        <taxon>Pichiales</taxon>
        <taxon>Pichiaceae</taxon>
        <taxon>Brettanomyces</taxon>
    </lineage>
</organism>
<evidence type="ECO:0000256" key="1">
    <source>
        <dbReference type="ARBA" id="ARBA00008848"/>
    </source>
</evidence>
<dbReference type="InterPro" id="IPR027684">
    <property type="entry name" value="TBCC"/>
</dbReference>
<feature type="domain" description="C-CAP/cofactor C-like" evidence="2">
    <location>
        <begin position="91"/>
        <end position="241"/>
    </location>
</feature>
<dbReference type="OrthoDB" id="194775at2759"/>
<dbReference type="Proteomes" id="UP000290900">
    <property type="component" value="Unassembled WGS sequence"/>
</dbReference>